<evidence type="ECO:0000313" key="2">
    <source>
        <dbReference type="Proteomes" id="UP000191272"/>
    </source>
</evidence>
<dbReference type="Proteomes" id="UP000191272">
    <property type="component" value="Chromosome"/>
</dbReference>
<evidence type="ECO:0000313" key="1">
    <source>
        <dbReference type="EMBL" id="ARC50259.1"/>
    </source>
</evidence>
<dbReference type="EMBL" id="CP020452">
    <property type="protein sequence ID" value="ARC50259.1"/>
    <property type="molecule type" value="Genomic_DNA"/>
</dbReference>
<organism evidence="1 2">
    <name type="scientific">Neisseria mucosa</name>
    <dbReference type="NCBI Taxonomy" id="488"/>
    <lineage>
        <taxon>Bacteria</taxon>
        <taxon>Pseudomonadati</taxon>
        <taxon>Pseudomonadota</taxon>
        <taxon>Betaproteobacteria</taxon>
        <taxon>Neisseriales</taxon>
        <taxon>Neisseriaceae</taxon>
        <taxon>Neisseria</taxon>
    </lineage>
</organism>
<protein>
    <submittedName>
        <fullName evidence="1">Uncharacterized protein</fullName>
    </submittedName>
</protein>
<sequence>MPLVVFNLKPFSDDLLSGLESRRIKFKSERAVQCRTGLHLTHTPFKTKRAAWMAARWIVPLFI</sequence>
<accession>A0ABM6J9W1</accession>
<reference evidence="2" key="1">
    <citation type="submission" date="2017-03" db="EMBL/GenBank/DDBJ databases">
        <title>FDA dAtabase for Regulatory Grade micrObial Sequences (FDA-ARGOS): Supporting development and validation of Infectious Disease Dx tests.</title>
        <authorList>
            <person name="Campos J."/>
            <person name="Goldberg B."/>
            <person name="Tallon L."/>
            <person name="Sadzewicz L."/>
            <person name="Sengamalay N."/>
            <person name="Ott S."/>
            <person name="Godinez A."/>
            <person name="Nagaraj S."/>
            <person name="Vyas G."/>
            <person name="Aluvathingal J."/>
            <person name="Nadendla S."/>
            <person name="Geyer C."/>
            <person name="Nandy P."/>
            <person name="Hobson J."/>
            <person name="Sichtig H."/>
        </authorList>
    </citation>
    <scope>NUCLEOTIDE SEQUENCE [LARGE SCALE GENOMIC DNA]</scope>
    <source>
        <strain evidence="2">FDAARGOS_260</strain>
    </source>
</reference>
<keyword evidence="2" id="KW-1185">Reference proteome</keyword>
<proteinExistence type="predicted"/>
<name>A0ABM6J9W1_NEIMU</name>
<gene>
    <name evidence="1" type="ORF">A6J88_02350</name>
</gene>